<evidence type="ECO:0000313" key="12">
    <source>
        <dbReference type="Proteomes" id="UP000719766"/>
    </source>
</evidence>
<keyword evidence="7" id="KW-0687">Ribonucleoprotein</keyword>
<dbReference type="OrthoDB" id="69550at2759"/>
<comment type="function">
    <text evidence="1">Required for efficient biogenesis of the 60S ribosomal subunit.</text>
</comment>
<evidence type="ECO:0000259" key="9">
    <source>
        <dbReference type="Pfam" id="PF14615"/>
    </source>
</evidence>
<comment type="subcellular location">
    <subcellularLocation>
        <location evidence="2">Nucleus</location>
        <location evidence="2">Nucleolus</location>
    </subcellularLocation>
</comment>
<dbReference type="PANTHER" id="PTHR28127:SF1">
    <property type="entry name" value="RIBOSOME ASSEMBLY PROTEIN 3"/>
    <property type="match status" value="1"/>
</dbReference>
<evidence type="ECO:0000256" key="7">
    <source>
        <dbReference type="ARBA" id="ARBA00023274"/>
    </source>
</evidence>
<gene>
    <name evidence="11" type="ORF">HD556DRAFT_1240582</name>
    <name evidence="10" type="ORF">HD556DRAFT_1248435</name>
</gene>
<dbReference type="Proteomes" id="UP000719766">
    <property type="component" value="Unassembled WGS sequence"/>
</dbReference>
<feature type="compositionally biased region" description="Low complexity" evidence="8">
    <location>
        <begin position="23"/>
        <end position="38"/>
    </location>
</feature>
<dbReference type="GO" id="GO:0030687">
    <property type="term" value="C:preribosome, large subunit precursor"/>
    <property type="evidence" value="ECO:0007669"/>
    <property type="project" value="TreeGrafter"/>
</dbReference>
<evidence type="ECO:0000256" key="6">
    <source>
        <dbReference type="ARBA" id="ARBA00023242"/>
    </source>
</evidence>
<dbReference type="PANTHER" id="PTHR28127">
    <property type="entry name" value="RIBOSOME ASSEMBLY PROTEIN 3"/>
    <property type="match status" value="1"/>
</dbReference>
<dbReference type="GO" id="GO:0000027">
    <property type="term" value="P:ribosomal large subunit assembly"/>
    <property type="evidence" value="ECO:0007669"/>
    <property type="project" value="TreeGrafter"/>
</dbReference>
<dbReference type="EMBL" id="JABBWE010000094">
    <property type="protein sequence ID" value="KAG1786325.1"/>
    <property type="molecule type" value="Genomic_DNA"/>
</dbReference>
<keyword evidence="6" id="KW-0539">Nucleus</keyword>
<feature type="region of interest" description="Disordered" evidence="8">
    <location>
        <begin position="1"/>
        <end position="131"/>
    </location>
</feature>
<evidence type="ECO:0000256" key="4">
    <source>
        <dbReference type="ARBA" id="ARBA00015339"/>
    </source>
</evidence>
<dbReference type="GeneID" id="64591891"/>
<sequence>MGPPAPKPAARRRNRKRKRRAVSSGSSSSSDDSSSDESTQSTPQKPAPLPTKQPESDTSSSSESTSSDSDSESDDDDARTSMVKEQMQTDGLKVPKQKDVPRQRSPSPSLPNAEIPSFLPQNPSADYEAREKAMKDKFRKFWMSSLAEGFKEDLEEIRKEPNLGPSKLALLIDSLAAGADIFTSSASASGIDMNEVDVVMGE</sequence>
<evidence type="ECO:0000256" key="1">
    <source>
        <dbReference type="ARBA" id="ARBA00003035"/>
    </source>
</evidence>
<comment type="caution">
    <text evidence="11">The sequence shown here is derived from an EMBL/GenBank/DDBJ whole genome shotgun (WGS) entry which is preliminary data.</text>
</comment>
<evidence type="ECO:0000313" key="10">
    <source>
        <dbReference type="EMBL" id="KAG1786325.1"/>
    </source>
</evidence>
<feature type="compositionally biased region" description="Low complexity" evidence="8">
    <location>
        <begin position="56"/>
        <end position="68"/>
    </location>
</feature>
<dbReference type="GO" id="GO:0005730">
    <property type="term" value="C:nucleolus"/>
    <property type="evidence" value="ECO:0007669"/>
    <property type="project" value="UniProtKB-SubCell"/>
</dbReference>
<comment type="similarity">
    <text evidence="3">Belongs to the RSA3 family.</text>
</comment>
<evidence type="ECO:0000313" key="11">
    <source>
        <dbReference type="EMBL" id="KAG1791530.1"/>
    </source>
</evidence>
<evidence type="ECO:0000256" key="5">
    <source>
        <dbReference type="ARBA" id="ARBA00022517"/>
    </source>
</evidence>
<evidence type="ECO:0000256" key="2">
    <source>
        <dbReference type="ARBA" id="ARBA00004604"/>
    </source>
</evidence>
<dbReference type="EMBL" id="JABBWE010000042">
    <property type="protein sequence ID" value="KAG1791530.1"/>
    <property type="molecule type" value="Genomic_DNA"/>
</dbReference>
<dbReference type="RefSeq" id="XP_041158336.1">
    <property type="nucleotide sequence ID" value="XM_041298127.1"/>
</dbReference>
<dbReference type="InterPro" id="IPR028217">
    <property type="entry name" value="Rsa3_C"/>
</dbReference>
<protein>
    <recommendedName>
        <fullName evidence="4">Ribosome assembly protein 3</fullName>
    </recommendedName>
</protein>
<evidence type="ECO:0000256" key="3">
    <source>
        <dbReference type="ARBA" id="ARBA00006256"/>
    </source>
</evidence>
<dbReference type="AlphaFoldDB" id="A0A9P7AMJ1"/>
<keyword evidence="12" id="KW-1185">Reference proteome</keyword>
<feature type="compositionally biased region" description="Basic residues" evidence="8">
    <location>
        <begin position="9"/>
        <end position="21"/>
    </location>
</feature>
<name>A0A9P7AMJ1_9AGAM</name>
<accession>A0A9P7AMJ1</accession>
<reference evidence="11" key="1">
    <citation type="journal article" date="2020" name="New Phytol.">
        <title>Comparative genomics reveals dynamic genome evolution in host specialist ectomycorrhizal fungi.</title>
        <authorList>
            <person name="Lofgren L.A."/>
            <person name="Nguyen N.H."/>
            <person name="Vilgalys R."/>
            <person name="Ruytinx J."/>
            <person name="Liao H.L."/>
            <person name="Branco S."/>
            <person name="Kuo A."/>
            <person name="LaButti K."/>
            <person name="Lipzen A."/>
            <person name="Andreopoulos W."/>
            <person name="Pangilinan J."/>
            <person name="Riley R."/>
            <person name="Hundley H."/>
            <person name="Na H."/>
            <person name="Barry K."/>
            <person name="Grigoriev I.V."/>
            <person name="Stajich J.E."/>
            <person name="Kennedy P.G."/>
        </authorList>
    </citation>
    <scope>NUCLEOTIDE SEQUENCE</scope>
    <source>
        <strain evidence="11">S12</strain>
    </source>
</reference>
<evidence type="ECO:0000256" key="8">
    <source>
        <dbReference type="SAM" id="MobiDB-lite"/>
    </source>
</evidence>
<feature type="domain" description="Ribosome-assembly protein 3 C-terminal" evidence="9">
    <location>
        <begin position="138"/>
        <end position="183"/>
    </location>
</feature>
<dbReference type="Pfam" id="PF14615">
    <property type="entry name" value="Rsa3"/>
    <property type="match status" value="1"/>
</dbReference>
<keyword evidence="5" id="KW-0690">Ribosome biogenesis</keyword>
<dbReference type="InterPro" id="IPR051898">
    <property type="entry name" value="Ribosome_Assembly_3"/>
</dbReference>
<organism evidence="11 12">
    <name type="scientific">Suillus plorans</name>
    <dbReference type="NCBI Taxonomy" id="116603"/>
    <lineage>
        <taxon>Eukaryota</taxon>
        <taxon>Fungi</taxon>
        <taxon>Dikarya</taxon>
        <taxon>Basidiomycota</taxon>
        <taxon>Agaricomycotina</taxon>
        <taxon>Agaricomycetes</taxon>
        <taxon>Agaricomycetidae</taxon>
        <taxon>Boletales</taxon>
        <taxon>Suillineae</taxon>
        <taxon>Suillaceae</taxon>
        <taxon>Suillus</taxon>
    </lineage>
</organism>
<proteinExistence type="inferred from homology"/>